<accession>A0AAV2KT78</accession>
<protein>
    <recommendedName>
        <fullName evidence="4">Secreted protein</fullName>
    </recommendedName>
</protein>
<feature type="signal peptide" evidence="1">
    <location>
        <begin position="1"/>
        <end position="18"/>
    </location>
</feature>
<evidence type="ECO:0000313" key="3">
    <source>
        <dbReference type="Proteomes" id="UP001497482"/>
    </source>
</evidence>
<evidence type="ECO:0000256" key="1">
    <source>
        <dbReference type="SAM" id="SignalP"/>
    </source>
</evidence>
<reference evidence="2 3" key="1">
    <citation type="submission" date="2024-04" db="EMBL/GenBank/DDBJ databases">
        <authorList>
            <person name="Waldvogel A.-M."/>
            <person name="Schoenle A."/>
        </authorList>
    </citation>
    <scope>NUCLEOTIDE SEQUENCE [LARGE SCALE GENOMIC DNA]</scope>
</reference>
<feature type="chain" id="PRO_5043326605" description="Secreted protein" evidence="1">
    <location>
        <begin position="19"/>
        <end position="127"/>
    </location>
</feature>
<dbReference type="AlphaFoldDB" id="A0AAV2KT78"/>
<evidence type="ECO:0000313" key="2">
    <source>
        <dbReference type="EMBL" id="CAL1592829.1"/>
    </source>
</evidence>
<gene>
    <name evidence="2" type="ORF">KC01_LOCUS22031</name>
</gene>
<name>A0AAV2KT78_KNICA</name>
<organism evidence="2 3">
    <name type="scientific">Knipowitschia caucasica</name>
    <name type="common">Caucasian dwarf goby</name>
    <name type="synonym">Pomatoschistus caucasicus</name>
    <dbReference type="NCBI Taxonomy" id="637954"/>
    <lineage>
        <taxon>Eukaryota</taxon>
        <taxon>Metazoa</taxon>
        <taxon>Chordata</taxon>
        <taxon>Craniata</taxon>
        <taxon>Vertebrata</taxon>
        <taxon>Euteleostomi</taxon>
        <taxon>Actinopterygii</taxon>
        <taxon>Neopterygii</taxon>
        <taxon>Teleostei</taxon>
        <taxon>Neoteleostei</taxon>
        <taxon>Acanthomorphata</taxon>
        <taxon>Gobiaria</taxon>
        <taxon>Gobiiformes</taxon>
        <taxon>Gobioidei</taxon>
        <taxon>Gobiidae</taxon>
        <taxon>Gobiinae</taxon>
        <taxon>Knipowitschia</taxon>
    </lineage>
</organism>
<sequence>MALLNVVAVVVLTVPVEPMALSGTGSWRIFIPLHLLCSKSPAQHHANRIVFHHWNYNETGPTHGHALKEKRSRESQHVYKKRLRYNHLGIECRLSFAGVSSPGGGLGTIRYQKLARPVVIASWGLGW</sequence>
<dbReference type="Proteomes" id="UP001497482">
    <property type="component" value="Chromosome 2"/>
</dbReference>
<dbReference type="EMBL" id="OZ035824">
    <property type="protein sequence ID" value="CAL1592829.1"/>
    <property type="molecule type" value="Genomic_DNA"/>
</dbReference>
<keyword evidence="3" id="KW-1185">Reference proteome</keyword>
<proteinExistence type="predicted"/>
<evidence type="ECO:0008006" key="4">
    <source>
        <dbReference type="Google" id="ProtNLM"/>
    </source>
</evidence>
<keyword evidence="1" id="KW-0732">Signal</keyword>